<evidence type="ECO:0000259" key="1">
    <source>
        <dbReference type="PROSITE" id="PS50003"/>
    </source>
</evidence>
<name>A0ABP1BAK2_9BRYO</name>
<dbReference type="PANTHER" id="PTHR46265:SF2">
    <property type="entry name" value="RHO GTPASE-ACTIVATING PROTEIN 7"/>
    <property type="match status" value="1"/>
</dbReference>
<keyword evidence="3" id="KW-1185">Reference proteome</keyword>
<proteinExistence type="predicted"/>
<dbReference type="InterPro" id="IPR052799">
    <property type="entry name" value="Rho_GAP_Regulators"/>
</dbReference>
<dbReference type="PROSITE" id="PS50003">
    <property type="entry name" value="PH_DOMAIN"/>
    <property type="match status" value="1"/>
</dbReference>
<accession>A0ABP1BAK2</accession>
<evidence type="ECO:0000313" key="3">
    <source>
        <dbReference type="Proteomes" id="UP001497522"/>
    </source>
</evidence>
<dbReference type="EMBL" id="OZ023703">
    <property type="protein sequence ID" value="CAK9872245.1"/>
    <property type="molecule type" value="Genomic_DNA"/>
</dbReference>
<evidence type="ECO:0000313" key="2">
    <source>
        <dbReference type="EMBL" id="CAK9872245.1"/>
    </source>
</evidence>
<gene>
    <name evidence="2" type="ORF">CSSPJE1EN2_LOCUS14842</name>
</gene>
<dbReference type="PANTHER" id="PTHR46265">
    <property type="entry name" value="RHO GTPASE-ACTIVATING PROTEIN 7"/>
    <property type="match status" value="1"/>
</dbReference>
<dbReference type="CDD" id="cd00821">
    <property type="entry name" value="PH"/>
    <property type="match status" value="1"/>
</dbReference>
<feature type="domain" description="PH" evidence="1">
    <location>
        <begin position="110"/>
        <end position="132"/>
    </location>
</feature>
<dbReference type="SUPFAM" id="SSF50729">
    <property type="entry name" value="PH domain-like"/>
    <property type="match status" value="1"/>
</dbReference>
<dbReference type="Gene3D" id="2.30.29.30">
    <property type="entry name" value="Pleckstrin-homology domain (PH domain)/Phosphotyrosine-binding domain (PTB)"/>
    <property type="match status" value="1"/>
</dbReference>
<protein>
    <recommendedName>
        <fullName evidence="1">PH domain-containing protein</fullName>
    </recommendedName>
</protein>
<reference evidence="2 3" key="1">
    <citation type="submission" date="2024-03" db="EMBL/GenBank/DDBJ databases">
        <authorList>
            <consortium name="ELIXIR-Norway"/>
            <consortium name="Elixir Norway"/>
        </authorList>
    </citation>
    <scope>NUCLEOTIDE SEQUENCE [LARGE SCALE GENOMIC DNA]</scope>
</reference>
<sequence>MERGSVMGMRVIVCNGFRFAVVFGKREEEKLGGTSDEQQQHLDKYFIMNESSLRFTGVAHSSFHRKNAVPQKGSEMNLTLGGIDLNNSGSVLVRAEKKLLTVLFPDGCAFTLKAETEEDVDEWKEALERALEAAPNASPGGGS</sequence>
<dbReference type="InterPro" id="IPR001849">
    <property type="entry name" value="PH_domain"/>
</dbReference>
<organism evidence="2 3">
    <name type="scientific">Sphagnum jensenii</name>
    <dbReference type="NCBI Taxonomy" id="128206"/>
    <lineage>
        <taxon>Eukaryota</taxon>
        <taxon>Viridiplantae</taxon>
        <taxon>Streptophyta</taxon>
        <taxon>Embryophyta</taxon>
        <taxon>Bryophyta</taxon>
        <taxon>Sphagnophytina</taxon>
        <taxon>Sphagnopsida</taxon>
        <taxon>Sphagnales</taxon>
        <taxon>Sphagnaceae</taxon>
        <taxon>Sphagnum</taxon>
    </lineage>
</organism>
<dbReference type="InterPro" id="IPR011993">
    <property type="entry name" value="PH-like_dom_sf"/>
</dbReference>
<dbReference type="Proteomes" id="UP001497522">
    <property type="component" value="Chromosome 2"/>
</dbReference>